<proteinExistence type="predicted"/>
<dbReference type="OrthoDB" id="6512497at2759"/>
<dbReference type="Pfam" id="PF16013">
    <property type="entry name" value="DUF4781"/>
    <property type="match status" value="1"/>
</dbReference>
<name>A0A6L2PRY7_COPFO</name>
<dbReference type="InterPro" id="IPR031962">
    <property type="entry name" value="DUF4781"/>
</dbReference>
<organism evidence="3 4">
    <name type="scientific">Coptotermes formosanus</name>
    <name type="common">Formosan subterranean termite</name>
    <dbReference type="NCBI Taxonomy" id="36987"/>
    <lineage>
        <taxon>Eukaryota</taxon>
        <taxon>Metazoa</taxon>
        <taxon>Ecdysozoa</taxon>
        <taxon>Arthropoda</taxon>
        <taxon>Hexapoda</taxon>
        <taxon>Insecta</taxon>
        <taxon>Pterygota</taxon>
        <taxon>Neoptera</taxon>
        <taxon>Polyneoptera</taxon>
        <taxon>Dictyoptera</taxon>
        <taxon>Blattodea</taxon>
        <taxon>Blattoidea</taxon>
        <taxon>Termitoidae</taxon>
        <taxon>Rhinotermitidae</taxon>
        <taxon>Coptotermes</taxon>
    </lineage>
</organism>
<evidence type="ECO:0000259" key="2">
    <source>
        <dbReference type="Pfam" id="PF16013"/>
    </source>
</evidence>
<comment type="caution">
    <text evidence="3">The sequence shown here is derived from an EMBL/GenBank/DDBJ whole genome shotgun (WGS) entry which is preliminary data.</text>
</comment>
<keyword evidence="4" id="KW-1185">Reference proteome</keyword>
<protein>
    <recommendedName>
        <fullName evidence="2">DUF4781 domain-containing protein</fullName>
    </recommendedName>
</protein>
<dbReference type="PANTHER" id="PTHR21115">
    <property type="entry name" value="GH06117P-RELATED"/>
    <property type="match status" value="1"/>
</dbReference>
<evidence type="ECO:0000313" key="3">
    <source>
        <dbReference type="EMBL" id="GFG35421.1"/>
    </source>
</evidence>
<gene>
    <name evidence="3" type="ORF">Cfor_10142</name>
</gene>
<dbReference type="InParanoid" id="A0A6L2PRY7"/>
<dbReference type="PANTHER" id="PTHR21115:SF0">
    <property type="entry name" value="GH06117P-RELATED"/>
    <property type="match status" value="1"/>
</dbReference>
<dbReference type="EMBL" id="BLKM01000549">
    <property type="protein sequence ID" value="GFG35421.1"/>
    <property type="molecule type" value="Genomic_DNA"/>
</dbReference>
<dbReference type="Proteomes" id="UP000502823">
    <property type="component" value="Unassembled WGS sequence"/>
</dbReference>
<feature type="compositionally biased region" description="Polar residues" evidence="1">
    <location>
        <begin position="652"/>
        <end position="662"/>
    </location>
</feature>
<reference evidence="4" key="1">
    <citation type="submission" date="2020-01" db="EMBL/GenBank/DDBJ databases">
        <title>Draft genome sequence of the Termite Coptotermes fromosanus.</title>
        <authorList>
            <person name="Itakura S."/>
            <person name="Yosikawa Y."/>
            <person name="Umezawa K."/>
        </authorList>
    </citation>
    <scope>NUCLEOTIDE SEQUENCE [LARGE SCALE GENOMIC DNA]</scope>
</reference>
<accession>A0A6L2PRY7</accession>
<feature type="domain" description="DUF4781" evidence="2">
    <location>
        <begin position="119"/>
        <end position="418"/>
    </location>
</feature>
<evidence type="ECO:0000313" key="4">
    <source>
        <dbReference type="Proteomes" id="UP000502823"/>
    </source>
</evidence>
<dbReference type="AlphaFoldDB" id="A0A6L2PRY7"/>
<feature type="region of interest" description="Disordered" evidence="1">
    <location>
        <begin position="636"/>
        <end position="698"/>
    </location>
</feature>
<sequence length="798" mass="88571">MAEGPKEDPGQKVAWKEAVRAEQQFCYEVFGQWAWDRYRESEMEYFERNVGHAMFGPPEELPDEKNGRTGYSEEQLNQIRKLCNTIKKHSKYSSECSDSAVLVSLIYVCLNIEGESRPVPVFRIPNYNPENILDDCPDQFVDHNCRVYKDWQDFLNNNQLPKCDYCYPRGGVYDGGDNDQVILEFGKTPASSTANVVCSALDTASSVVVVGGMGVSIAALCTTVAAPLMAASAAGAIATGVYGAGRSIAALVDRDKHKQSVAVTDAEARNCWLSVAGNILGVASGQAVRVLTKMSQNGQVVGKAGRICVNFLNYGSLAVNGIGLVNNFANLYKKYHSEELTKLEVFQFASSCLFFTMSAVNIKTADAIIKETQNKVISDFEASLRSNRHRRMFRRVAKQTQGEDGNTMQGNAKVIRGIAHIDNKDDFFAGLVRVQKQVGKSGATVTLTERGSVEINGHLEVHPMEFSGIDKMQKFCQDHDIAFRTQRAETVASMKAVSSHMDNERVLCKMNNQQINTLTFCLRNFAKEHHQRILSIAIELSEMLGFNRTAEFLRVVQFVANYVEQVAADMEERYQADLWSAQNSQGQNFNREQFDHEYHIQGNRMDNFIKCVLTNYNTYNILPHLKEAYQRMFPSEANPSDVDGNSEDESVVTGSNSCTSARTDSDSSSDNVADPFPEVGKSDDSPSSDPDGEGEVVHTGASSVTNVCSIGEPTGSDQEAYVLYKEHRDFKKYGDLSHDEICVILQEVTGLHLFEGNTRLYRHGEATFVSVTDPHIIPLTVMICSDRQNDIVTACLIV</sequence>
<evidence type="ECO:0000256" key="1">
    <source>
        <dbReference type="SAM" id="MobiDB-lite"/>
    </source>
</evidence>